<reference evidence="10" key="1">
    <citation type="submission" date="2017-01" db="EMBL/GenBank/DDBJ databases">
        <authorList>
            <person name="Varghese N."/>
            <person name="Submissions S."/>
        </authorList>
    </citation>
    <scope>NUCLEOTIDE SEQUENCE [LARGE SCALE GENOMIC DNA]</scope>
    <source>
        <strain evidence="10">ATCC 12950</strain>
    </source>
</reference>
<protein>
    <submittedName>
        <fullName evidence="9">Zn-dependent protease with chaperone function</fullName>
    </submittedName>
</protein>
<feature type="domain" description="Peptidase M48" evidence="8">
    <location>
        <begin position="130"/>
        <end position="204"/>
    </location>
</feature>
<dbReference type="GO" id="GO:0046872">
    <property type="term" value="F:metal ion binding"/>
    <property type="evidence" value="ECO:0007669"/>
    <property type="project" value="UniProtKB-KW"/>
</dbReference>
<evidence type="ECO:0000256" key="6">
    <source>
        <dbReference type="RuleBase" id="RU003983"/>
    </source>
</evidence>
<proteinExistence type="inferred from homology"/>
<evidence type="ECO:0000256" key="4">
    <source>
        <dbReference type="ARBA" id="ARBA00022833"/>
    </source>
</evidence>
<gene>
    <name evidence="9" type="ORF">SAMN05421833_11811</name>
</gene>
<evidence type="ECO:0000259" key="8">
    <source>
        <dbReference type="Pfam" id="PF01435"/>
    </source>
</evidence>
<feature type="transmembrane region" description="Helical" evidence="7">
    <location>
        <begin position="36"/>
        <end position="61"/>
    </location>
</feature>
<dbReference type="PANTHER" id="PTHR34978:SF3">
    <property type="entry name" value="SLR0241 PROTEIN"/>
    <property type="match status" value="1"/>
</dbReference>
<dbReference type="AlphaFoldDB" id="A0A1N7EHQ6"/>
<dbReference type="EMBL" id="FTNI01000018">
    <property type="protein sequence ID" value="SIR87584.1"/>
    <property type="molecule type" value="Genomic_DNA"/>
</dbReference>
<evidence type="ECO:0000256" key="1">
    <source>
        <dbReference type="ARBA" id="ARBA00022670"/>
    </source>
</evidence>
<sequence length="311" mass="32952">MIAAIIALAGCVFLLGHLAGPMLLRARWFAGLPGTAVALWTAALAGTMLALTGLTAIALVWPSTPGHRLIDWLADCLPKDGHAISPVAAFATVLLLAAVVTSLGLAVPRVVRTVRERRQHRQMLDVVAGDLSGTPDVRVLEHPMPMIYCLPARERPIVVTTGALDRLGPAEMEAVLAHERAHLRQRHHLVLMLADALRAAVPWLGTLRLAYATLPGLLELAADDHAAHHHGRAPLIGALQKLSVASCSVGALAVNPATAYIARLRIARLTSPQTPPRLPHVRSLSWFAVSAAVGVPAVLVTLGVMMLPLPC</sequence>
<name>A0A1N7EHQ6_9ACTN</name>
<evidence type="ECO:0000313" key="10">
    <source>
        <dbReference type="Proteomes" id="UP000186096"/>
    </source>
</evidence>
<comment type="cofactor">
    <cofactor evidence="6">
        <name>Zn(2+)</name>
        <dbReference type="ChEBI" id="CHEBI:29105"/>
    </cofactor>
    <text evidence="6">Binds 1 zinc ion per subunit.</text>
</comment>
<evidence type="ECO:0000256" key="2">
    <source>
        <dbReference type="ARBA" id="ARBA00022723"/>
    </source>
</evidence>
<keyword evidence="7" id="KW-1133">Transmembrane helix</keyword>
<accession>A0A1N7EHQ6</accession>
<evidence type="ECO:0000256" key="5">
    <source>
        <dbReference type="ARBA" id="ARBA00023049"/>
    </source>
</evidence>
<dbReference type="Gene3D" id="3.30.2010.10">
    <property type="entry name" value="Metalloproteases ('zincins'), catalytic domain"/>
    <property type="match status" value="1"/>
</dbReference>
<evidence type="ECO:0000313" key="9">
    <source>
        <dbReference type="EMBL" id="SIR87584.1"/>
    </source>
</evidence>
<keyword evidence="4 6" id="KW-0862">Zinc</keyword>
<feature type="transmembrane region" description="Helical" evidence="7">
    <location>
        <begin position="6"/>
        <end position="24"/>
    </location>
</feature>
<dbReference type="CDD" id="cd07326">
    <property type="entry name" value="M56_BlaR1_MecR1_like"/>
    <property type="match status" value="1"/>
</dbReference>
<dbReference type="Proteomes" id="UP000186096">
    <property type="component" value="Unassembled WGS sequence"/>
</dbReference>
<dbReference type="Pfam" id="PF01435">
    <property type="entry name" value="Peptidase_M48"/>
    <property type="match status" value="1"/>
</dbReference>
<keyword evidence="1 6" id="KW-0645">Protease</keyword>
<feature type="transmembrane region" description="Helical" evidence="7">
    <location>
        <begin position="87"/>
        <end position="111"/>
    </location>
</feature>
<dbReference type="InterPro" id="IPR001915">
    <property type="entry name" value="Peptidase_M48"/>
</dbReference>
<keyword evidence="2" id="KW-0479">Metal-binding</keyword>
<feature type="transmembrane region" description="Helical" evidence="7">
    <location>
        <begin position="283"/>
        <end position="307"/>
    </location>
</feature>
<dbReference type="PANTHER" id="PTHR34978">
    <property type="entry name" value="POSSIBLE SENSOR-TRANSDUCER PROTEIN BLAR"/>
    <property type="match status" value="1"/>
</dbReference>
<dbReference type="InterPro" id="IPR052173">
    <property type="entry name" value="Beta-lactam_resp_regulator"/>
</dbReference>
<dbReference type="OrthoDB" id="9785340at2"/>
<dbReference type="STRING" id="58117.SAMN05421833_11811"/>
<keyword evidence="10" id="KW-1185">Reference proteome</keyword>
<keyword evidence="5 6" id="KW-0482">Metalloprotease</keyword>
<evidence type="ECO:0000256" key="3">
    <source>
        <dbReference type="ARBA" id="ARBA00022801"/>
    </source>
</evidence>
<keyword evidence="7" id="KW-0472">Membrane</keyword>
<keyword evidence="7" id="KW-0812">Transmembrane</keyword>
<comment type="similarity">
    <text evidence="6">Belongs to the peptidase M48 family.</text>
</comment>
<dbReference type="GO" id="GO:0004222">
    <property type="term" value="F:metalloendopeptidase activity"/>
    <property type="evidence" value="ECO:0007669"/>
    <property type="project" value="InterPro"/>
</dbReference>
<dbReference type="RefSeq" id="WP_083744527.1">
    <property type="nucleotide sequence ID" value="NZ_FTNI01000018.1"/>
</dbReference>
<evidence type="ECO:0000256" key="7">
    <source>
        <dbReference type="SAM" id="Phobius"/>
    </source>
</evidence>
<dbReference type="GO" id="GO:0006508">
    <property type="term" value="P:proteolysis"/>
    <property type="evidence" value="ECO:0007669"/>
    <property type="project" value="UniProtKB-KW"/>
</dbReference>
<organism evidence="9 10">
    <name type="scientific">Microbispora rosea</name>
    <dbReference type="NCBI Taxonomy" id="58117"/>
    <lineage>
        <taxon>Bacteria</taxon>
        <taxon>Bacillati</taxon>
        <taxon>Actinomycetota</taxon>
        <taxon>Actinomycetes</taxon>
        <taxon>Streptosporangiales</taxon>
        <taxon>Streptosporangiaceae</taxon>
        <taxon>Microbispora</taxon>
    </lineage>
</organism>
<keyword evidence="3 6" id="KW-0378">Hydrolase</keyword>